<keyword evidence="3" id="KW-1185">Reference proteome</keyword>
<dbReference type="OrthoDB" id="338827at2"/>
<evidence type="ECO:0000256" key="1">
    <source>
        <dbReference type="SAM" id="SignalP"/>
    </source>
</evidence>
<organism evidence="2 3">
    <name type="scientific">Aquamicrobium aerolatum DSM 21857</name>
    <dbReference type="NCBI Taxonomy" id="1121003"/>
    <lineage>
        <taxon>Bacteria</taxon>
        <taxon>Pseudomonadati</taxon>
        <taxon>Pseudomonadota</taxon>
        <taxon>Alphaproteobacteria</taxon>
        <taxon>Hyphomicrobiales</taxon>
        <taxon>Phyllobacteriaceae</taxon>
        <taxon>Aerobium</taxon>
    </lineage>
</organism>
<dbReference type="AlphaFoldDB" id="A0A1I3QWR2"/>
<reference evidence="3" key="1">
    <citation type="submission" date="2016-10" db="EMBL/GenBank/DDBJ databases">
        <authorList>
            <person name="Varghese N."/>
            <person name="Submissions S."/>
        </authorList>
    </citation>
    <scope>NUCLEOTIDE SEQUENCE [LARGE SCALE GENOMIC DNA]</scope>
    <source>
        <strain evidence="3">DSM 21857</strain>
    </source>
</reference>
<dbReference type="STRING" id="1121003.SAMN03080618_02810"/>
<evidence type="ECO:0008006" key="4">
    <source>
        <dbReference type="Google" id="ProtNLM"/>
    </source>
</evidence>
<dbReference type="NCBIfam" id="TIGR03806">
    <property type="entry name" value="chp_HNE_0200"/>
    <property type="match status" value="1"/>
</dbReference>
<evidence type="ECO:0000313" key="2">
    <source>
        <dbReference type="EMBL" id="SFJ38614.1"/>
    </source>
</evidence>
<dbReference type="RefSeq" id="WP_139207932.1">
    <property type="nucleotide sequence ID" value="NZ_FORF01000017.1"/>
</dbReference>
<keyword evidence="1" id="KW-0732">Signal</keyword>
<gene>
    <name evidence="2" type="ORF">SAMN03080618_02810</name>
</gene>
<dbReference type="InterPro" id="IPR022269">
    <property type="entry name" value="SO_2930-like_C"/>
</dbReference>
<dbReference type="EMBL" id="FORF01000017">
    <property type="protein sequence ID" value="SFJ38614.1"/>
    <property type="molecule type" value="Genomic_DNA"/>
</dbReference>
<proteinExistence type="predicted"/>
<name>A0A1I3QWR2_9HYPH</name>
<dbReference type="Proteomes" id="UP000242763">
    <property type="component" value="Unassembled WGS sequence"/>
</dbReference>
<accession>A0A1I3QWR2</accession>
<sequence length="351" mass="38122">MKRLWRALAYAAMATSWAGSAYAVSDAAILAPRPPKLLSEFGFFDDLKDRKPAAGVVNFAPSTALFSDGALKDRFVYVPEGKAASYVEGEAFEFPTGSALIKSFSFPADYADASSVVSIIETRVLLKHDSGWQAWAYVWNDEQTDATLNIAGAKVPVVSVAEDGAPISFTYAVPNKNQCKACHDVGGVIVPLGPKARNLHFELTYPDGTVANQLEYWQTIGILEGVPALDRIEAVPDWRDETADIDARARGWLDVNCAHCHRRTGPASNSGLFLNWSEPKGPSFGINKRPVAAGRGSGGRLFDIKPGDPDGSILVYRLESTEPGVMMPEIGRVLEDVEATDMLRRWISSLK</sequence>
<feature type="chain" id="PRO_5017331671" description="Cytochrome c domain-containing protein" evidence="1">
    <location>
        <begin position="24"/>
        <end position="351"/>
    </location>
</feature>
<protein>
    <recommendedName>
        <fullName evidence="4">Cytochrome c domain-containing protein</fullName>
    </recommendedName>
</protein>
<feature type="signal peptide" evidence="1">
    <location>
        <begin position="1"/>
        <end position="23"/>
    </location>
</feature>
<evidence type="ECO:0000313" key="3">
    <source>
        <dbReference type="Proteomes" id="UP000242763"/>
    </source>
</evidence>